<keyword evidence="2" id="KW-0285">Flavoprotein</keyword>
<comment type="cofactor">
    <cofactor evidence="1">
        <name>FAD</name>
        <dbReference type="ChEBI" id="CHEBI:57692"/>
    </cofactor>
</comment>
<dbReference type="Pfam" id="PF03486">
    <property type="entry name" value="HI0933_like"/>
    <property type="match status" value="2"/>
</dbReference>
<feature type="domain" description="RsdA/BaiN/AoA(So)-like Rossmann fold-like" evidence="5">
    <location>
        <begin position="170"/>
        <end position="445"/>
    </location>
</feature>
<evidence type="ECO:0000313" key="7">
    <source>
        <dbReference type="EMBL" id="SOY27921.1"/>
    </source>
</evidence>
<feature type="region of interest" description="Disordered" evidence="4">
    <location>
        <begin position="128"/>
        <end position="164"/>
    </location>
</feature>
<dbReference type="AlphaFoldDB" id="A0A2K4ZBT2"/>
<gene>
    <name evidence="7" type="ORF">AMURIS_00626</name>
</gene>
<evidence type="ECO:0000256" key="1">
    <source>
        <dbReference type="ARBA" id="ARBA00001974"/>
    </source>
</evidence>
<dbReference type="InterPro" id="IPR023166">
    <property type="entry name" value="BaiN-like_dom_sf"/>
</dbReference>
<feature type="compositionally biased region" description="Basic and acidic residues" evidence="4">
    <location>
        <begin position="142"/>
        <end position="163"/>
    </location>
</feature>
<evidence type="ECO:0000256" key="2">
    <source>
        <dbReference type="ARBA" id="ARBA00022630"/>
    </source>
</evidence>
<dbReference type="PANTHER" id="PTHR42887">
    <property type="entry name" value="OS12G0638800 PROTEIN"/>
    <property type="match status" value="1"/>
</dbReference>
<dbReference type="Proteomes" id="UP000236311">
    <property type="component" value="Unassembled WGS sequence"/>
</dbReference>
<dbReference type="SUPFAM" id="SSF160996">
    <property type="entry name" value="HI0933 insert domain-like"/>
    <property type="match status" value="1"/>
</dbReference>
<reference evidence="7 8" key="1">
    <citation type="submission" date="2018-01" db="EMBL/GenBank/DDBJ databases">
        <authorList>
            <person name="Gaut B.S."/>
            <person name="Morton B.R."/>
            <person name="Clegg M.T."/>
            <person name="Duvall M.R."/>
        </authorList>
    </citation>
    <scope>NUCLEOTIDE SEQUENCE [LARGE SCALE GENOMIC DNA]</scope>
    <source>
        <strain evidence="7">GP69</strain>
    </source>
</reference>
<accession>A0A2K4ZBT2</accession>
<dbReference type="SUPFAM" id="SSF51905">
    <property type="entry name" value="FAD/NAD(P)-binding domain"/>
    <property type="match status" value="1"/>
</dbReference>
<feature type="domain" description="RsdA/BaiN/AoA(So)-like Rossmann fold-like" evidence="5">
    <location>
        <begin position="1"/>
        <end position="133"/>
    </location>
</feature>
<evidence type="ECO:0000313" key="8">
    <source>
        <dbReference type="Proteomes" id="UP000236311"/>
    </source>
</evidence>
<evidence type="ECO:0000259" key="5">
    <source>
        <dbReference type="Pfam" id="PF03486"/>
    </source>
</evidence>
<dbReference type="Gene3D" id="1.10.8.260">
    <property type="entry name" value="HI0933 insert domain-like"/>
    <property type="match status" value="1"/>
</dbReference>
<sequence length="447" mass="49559">MIAAVAAADRGNSVYLIEKNEKLGKKLFITGKGRCNVTNAGDMDTLFANVRINGKFLYSAFYEYDNLAIMDFLEQAGCPLKTERGERVFPRSDHSSDVIGAFQRELKKRGVQVLLNAEVRELILEQRDSGEMRQETGSARQETGRGREEANKAGEDGKTERNPTRTALQRRIAGVRLSDGRELWADSCIVCTGGLSYPATGSTGDGYRFAEETGHRVTERVPGLVPFRIRENWCSRLMGLSLRNVSLRMVCGGREVYQGFGEMLFTHFGVSGPLILSASSFFGQRGKGKAGRGEKGESQTVLYLDLKPALEPEQLDRRLLRDFEENKNRQFKNALGGLFPARLIPVMMELSGIHPDKKVNEITREERRAFGELMKNLPMTVTGLRGFEEAIITRGGIDVKEINPSTMESKKVRGLYFAGEVLDLDALTGGFNLQIAWSTGHLAGSSV</sequence>
<dbReference type="Pfam" id="PF22780">
    <property type="entry name" value="HI0933_like_1st"/>
    <property type="match status" value="1"/>
</dbReference>
<feature type="domain" description="RsdA/BaiN/AoA(So)-like insert" evidence="6">
    <location>
        <begin position="221"/>
        <end position="392"/>
    </location>
</feature>
<evidence type="ECO:0000256" key="4">
    <source>
        <dbReference type="SAM" id="MobiDB-lite"/>
    </source>
</evidence>
<dbReference type="NCBIfam" id="TIGR00275">
    <property type="entry name" value="aminoacetone oxidase family FAD-binding enzyme"/>
    <property type="match status" value="1"/>
</dbReference>
<name>A0A2K4ZBT2_9FIRM</name>
<dbReference type="InterPro" id="IPR036188">
    <property type="entry name" value="FAD/NAD-bd_sf"/>
</dbReference>
<dbReference type="PANTHER" id="PTHR42887:SF2">
    <property type="entry name" value="OS12G0638800 PROTEIN"/>
    <property type="match status" value="1"/>
</dbReference>
<organism evidence="7 8">
    <name type="scientific">Acetatifactor muris</name>
    <dbReference type="NCBI Taxonomy" id="879566"/>
    <lineage>
        <taxon>Bacteria</taxon>
        <taxon>Bacillati</taxon>
        <taxon>Bacillota</taxon>
        <taxon>Clostridia</taxon>
        <taxon>Lachnospirales</taxon>
        <taxon>Lachnospiraceae</taxon>
        <taxon>Acetatifactor</taxon>
    </lineage>
</organism>
<dbReference type="EMBL" id="OFSM01000003">
    <property type="protein sequence ID" value="SOY27921.1"/>
    <property type="molecule type" value="Genomic_DNA"/>
</dbReference>
<protein>
    <submittedName>
        <fullName evidence="7">HI0933-like protein</fullName>
    </submittedName>
</protein>
<dbReference type="InterPro" id="IPR055178">
    <property type="entry name" value="RsdA/BaiN/AoA(So)-like_dom"/>
</dbReference>
<dbReference type="InterPro" id="IPR004792">
    <property type="entry name" value="BaiN-like"/>
</dbReference>
<keyword evidence="8" id="KW-1185">Reference proteome</keyword>
<dbReference type="Gene3D" id="2.40.30.10">
    <property type="entry name" value="Translation factors"/>
    <property type="match status" value="1"/>
</dbReference>
<dbReference type="Gene3D" id="3.50.50.60">
    <property type="entry name" value="FAD/NAD(P)-binding domain"/>
    <property type="match status" value="2"/>
</dbReference>
<evidence type="ECO:0000259" key="6">
    <source>
        <dbReference type="Pfam" id="PF22780"/>
    </source>
</evidence>
<keyword evidence="3" id="KW-0274">FAD</keyword>
<dbReference type="InterPro" id="IPR057661">
    <property type="entry name" value="RsdA/BaiN/AoA(So)_Rossmann"/>
</dbReference>
<proteinExistence type="predicted"/>
<evidence type="ECO:0000256" key="3">
    <source>
        <dbReference type="ARBA" id="ARBA00022827"/>
    </source>
</evidence>